<evidence type="ECO:0008006" key="3">
    <source>
        <dbReference type="Google" id="ProtNLM"/>
    </source>
</evidence>
<dbReference type="EMBL" id="UINC01019698">
    <property type="protein sequence ID" value="SVA83434.1"/>
    <property type="molecule type" value="Genomic_DNA"/>
</dbReference>
<gene>
    <name evidence="2" type="ORF">METZ01_LOCUS136288</name>
</gene>
<accession>A0A381Z2R4</accession>
<protein>
    <recommendedName>
        <fullName evidence="3">Cell surface protein SprA</fullName>
    </recommendedName>
</protein>
<organism evidence="2">
    <name type="scientific">marine metagenome</name>
    <dbReference type="NCBI Taxonomy" id="408172"/>
    <lineage>
        <taxon>unclassified sequences</taxon>
        <taxon>metagenomes</taxon>
        <taxon>ecological metagenomes</taxon>
    </lineage>
</organism>
<sequence>YLKLIEIMQKDSKDGSSKRKGQMMEVVGVDLGNLGRASLSLNGNVTITGNMIFQDQELVRSSLSQTQNTHLEFDQKQHLNIQGKIGDRITVSMDQDSERQFDWENNIRIAYDGLEDDIVQKIEAGNISLSLPSTKYVTFSGKNQGLFGIKSISKLGPIDITTIASIEKAKKEQEEYKGGAQSNTQQIRDVDWLKNRYFFIHPWFRNGVDTAVVQDLVIQQVSIPSFYPLRNGLHYIGNLVVKNFELYKSINTNEAGAVTGTAYINPLNPLDSAYIDDNETGNFIRLETGTNYVLSADLGYIRLRDMVMNEILGCSFVLEDRNTGDTVLVVGAAADSAGTNLSLMMLKPRNSHPNHPIWPLMFKNVYYLGTTQINQEGFEVKIINKRSTPESDRDRATSLPYITLFGLDSLDVNGVRQYDEIIDTQSGNILNMLNGELLIPSLHPFALSDSLQGGNTVEGLKDQLGSGVMYTSSVNSEVNGDNRFVIETKYSNQSSTINLGFMLVEGSEEVVQNNIVLKRGVDYQIDYFTGTIVLMGSAAEDPNADLKVRYDRHEIVSFDKKTIFGTRAQMDLGEKSFIGATALYYNQSIMNQKIEVGYEPTRNFIWDLNGRYEWELDGVTRFLDRLPVIETDKMTSVSVEGEIAQVLPNPNSINNASTGDPNGVAFIDDFEGSKRTTSPSIQRRFWKESSTPYYYDEDLGIFSGTFSQLNRGELFWYNPYIPVRTREIWPNQSTSVQAGNETTDVFVLRHRKRAHQKNVDNDSTWVGVTTSLYSGDYDQTQSKFFEIWLKGTRGKLTIDLGKISEDWDGNDVLNTEDIPEAGLTLGNGFLEDPEDTGLDGCFDEYENGWGGCLEQNSYQYYIDQGETELINTESDVDLNDPNGDNWNYDQGSQDYSKANGTEGNGTGSKIQEG</sequence>
<dbReference type="AlphaFoldDB" id="A0A381Z2R4"/>
<proteinExistence type="predicted"/>
<feature type="region of interest" description="Disordered" evidence="1">
    <location>
        <begin position="874"/>
        <end position="913"/>
    </location>
</feature>
<feature type="non-terminal residue" evidence="2">
    <location>
        <position position="1"/>
    </location>
</feature>
<dbReference type="InterPro" id="IPR026377">
    <property type="entry name" value="Cell_surface_SprA"/>
</dbReference>
<dbReference type="NCBIfam" id="TIGR04189">
    <property type="entry name" value="surface_SprA"/>
    <property type="match status" value="1"/>
</dbReference>
<reference evidence="2" key="1">
    <citation type="submission" date="2018-05" db="EMBL/GenBank/DDBJ databases">
        <authorList>
            <person name="Lanie J.A."/>
            <person name="Ng W.-L."/>
            <person name="Kazmierczak K.M."/>
            <person name="Andrzejewski T.M."/>
            <person name="Davidsen T.M."/>
            <person name="Wayne K.J."/>
            <person name="Tettelin H."/>
            <person name="Glass J.I."/>
            <person name="Rusch D."/>
            <person name="Podicherti R."/>
            <person name="Tsui H.-C.T."/>
            <person name="Winkler M.E."/>
        </authorList>
    </citation>
    <scope>NUCLEOTIDE SEQUENCE</scope>
</reference>
<evidence type="ECO:0000256" key="1">
    <source>
        <dbReference type="SAM" id="MobiDB-lite"/>
    </source>
</evidence>
<feature type="compositionally biased region" description="Polar residues" evidence="1">
    <location>
        <begin position="882"/>
        <end position="901"/>
    </location>
</feature>
<evidence type="ECO:0000313" key="2">
    <source>
        <dbReference type="EMBL" id="SVA83434.1"/>
    </source>
</evidence>
<name>A0A381Z2R4_9ZZZZ</name>
<feature type="non-terminal residue" evidence="2">
    <location>
        <position position="913"/>
    </location>
</feature>